<dbReference type="AlphaFoldDB" id="A0A3N2PU56"/>
<organism evidence="2 3">
    <name type="scientific">Sodiomyces alkalinus (strain CBS 110278 / VKM F-3762 / F11)</name>
    <name type="common">Alkaliphilic filamentous fungus</name>
    <dbReference type="NCBI Taxonomy" id="1314773"/>
    <lineage>
        <taxon>Eukaryota</taxon>
        <taxon>Fungi</taxon>
        <taxon>Dikarya</taxon>
        <taxon>Ascomycota</taxon>
        <taxon>Pezizomycotina</taxon>
        <taxon>Sordariomycetes</taxon>
        <taxon>Hypocreomycetidae</taxon>
        <taxon>Glomerellales</taxon>
        <taxon>Plectosphaerellaceae</taxon>
        <taxon>Sodiomyces</taxon>
    </lineage>
</organism>
<evidence type="ECO:0000313" key="3">
    <source>
        <dbReference type="Proteomes" id="UP000272025"/>
    </source>
</evidence>
<keyword evidence="3" id="KW-1185">Reference proteome</keyword>
<proteinExistence type="predicted"/>
<evidence type="ECO:0000256" key="1">
    <source>
        <dbReference type="SAM" id="Phobius"/>
    </source>
</evidence>
<dbReference type="RefSeq" id="XP_028465662.1">
    <property type="nucleotide sequence ID" value="XM_028607023.1"/>
</dbReference>
<protein>
    <submittedName>
        <fullName evidence="2">Uncharacterized protein</fullName>
    </submittedName>
</protein>
<keyword evidence="1" id="KW-0472">Membrane</keyword>
<dbReference type="EMBL" id="ML119056">
    <property type="protein sequence ID" value="ROT37856.1"/>
    <property type="molecule type" value="Genomic_DNA"/>
</dbReference>
<reference evidence="2 3" key="1">
    <citation type="journal article" date="2018" name="Mol. Ecol.">
        <title>The obligate alkalophilic soda-lake fungus Sodiomyces alkalinus has shifted to a protein diet.</title>
        <authorList>
            <person name="Grum-Grzhimaylo A.A."/>
            <person name="Falkoski D.L."/>
            <person name="van den Heuvel J."/>
            <person name="Valero-Jimenez C.A."/>
            <person name="Min B."/>
            <person name="Choi I.G."/>
            <person name="Lipzen A."/>
            <person name="Daum C.G."/>
            <person name="Aanen D.K."/>
            <person name="Tsang A."/>
            <person name="Henrissat B."/>
            <person name="Bilanenko E.N."/>
            <person name="de Vries R.P."/>
            <person name="van Kan J.A.L."/>
            <person name="Grigoriev I.V."/>
            <person name="Debets A.J.M."/>
        </authorList>
    </citation>
    <scope>NUCLEOTIDE SEQUENCE [LARGE SCALE GENOMIC DNA]</scope>
    <source>
        <strain evidence="2 3">F11</strain>
    </source>
</reference>
<name>A0A3N2PU56_SODAK</name>
<feature type="transmembrane region" description="Helical" evidence="1">
    <location>
        <begin position="33"/>
        <end position="51"/>
    </location>
</feature>
<accession>A0A3N2PU56</accession>
<dbReference type="Proteomes" id="UP000272025">
    <property type="component" value="Unassembled WGS sequence"/>
</dbReference>
<evidence type="ECO:0000313" key="2">
    <source>
        <dbReference type="EMBL" id="ROT37856.1"/>
    </source>
</evidence>
<sequence>MDSKRVPQAHPDNQDVLGQVEREATDVWRCEPVVFFSVVLGFFLLLFFFFLSREAPARTSTCLVVFSLPSRPSPLLPTNREQRFLFLLGRRELTKFQSQPAIQWVSAKGQRQDPPPDCWEFALVSEVPTWTNRTNCQGSTRGLKTECTTTRDMWRNLGEGAEKLHYTRSWCGRLGDSRGGRSGIGQRARCLNLLAWGGKSIILSRQL</sequence>
<keyword evidence="1" id="KW-0812">Transmembrane</keyword>
<dbReference type="GeneID" id="39575501"/>
<keyword evidence="1" id="KW-1133">Transmembrane helix</keyword>
<gene>
    <name evidence="2" type="ORF">SODALDRAFT_175675</name>
</gene>